<dbReference type="InterPro" id="IPR044068">
    <property type="entry name" value="CB"/>
</dbReference>
<keyword evidence="1" id="KW-0229">DNA integration</keyword>
<dbReference type="PROSITE" id="PS51900">
    <property type="entry name" value="CB"/>
    <property type="match status" value="1"/>
</dbReference>
<evidence type="ECO:0000256" key="1">
    <source>
        <dbReference type="ARBA" id="ARBA00022908"/>
    </source>
</evidence>
<feature type="domain" description="Core-binding (CB)" evidence="6">
    <location>
        <begin position="16"/>
        <end position="105"/>
    </location>
</feature>
<feature type="domain" description="Tyr recombinase" evidence="5">
    <location>
        <begin position="126"/>
        <end position="327"/>
    </location>
</feature>
<dbReference type="InterPro" id="IPR002104">
    <property type="entry name" value="Integrase_catalytic"/>
</dbReference>
<evidence type="ECO:0000259" key="6">
    <source>
        <dbReference type="PROSITE" id="PS51900"/>
    </source>
</evidence>
<dbReference type="PANTHER" id="PTHR30349">
    <property type="entry name" value="PHAGE INTEGRASE-RELATED"/>
    <property type="match status" value="1"/>
</dbReference>
<dbReference type="PROSITE" id="PS51898">
    <property type="entry name" value="TYR_RECOMBINASE"/>
    <property type="match status" value="1"/>
</dbReference>
<dbReference type="EMBL" id="JAAZON010000216">
    <property type="protein sequence ID" value="NMC62537.1"/>
    <property type="molecule type" value="Genomic_DNA"/>
</dbReference>
<dbReference type="Gene3D" id="1.10.150.130">
    <property type="match status" value="1"/>
</dbReference>
<evidence type="ECO:0000256" key="2">
    <source>
        <dbReference type="ARBA" id="ARBA00023125"/>
    </source>
</evidence>
<dbReference type="GO" id="GO:0003677">
    <property type="term" value="F:DNA binding"/>
    <property type="evidence" value="ECO:0007669"/>
    <property type="project" value="UniProtKB-UniRule"/>
</dbReference>
<dbReference type="Pfam" id="PF02899">
    <property type="entry name" value="Phage_int_SAM_1"/>
    <property type="match status" value="1"/>
</dbReference>
<reference evidence="7 8" key="1">
    <citation type="journal article" date="2020" name="Biotechnol. Biofuels">
        <title>New insights from the biogas microbiome by comprehensive genome-resolved metagenomics of nearly 1600 species originating from multiple anaerobic digesters.</title>
        <authorList>
            <person name="Campanaro S."/>
            <person name="Treu L."/>
            <person name="Rodriguez-R L.M."/>
            <person name="Kovalovszki A."/>
            <person name="Ziels R.M."/>
            <person name="Maus I."/>
            <person name="Zhu X."/>
            <person name="Kougias P.G."/>
            <person name="Basile A."/>
            <person name="Luo G."/>
            <person name="Schluter A."/>
            <person name="Konstantinidis K.T."/>
            <person name="Angelidaki I."/>
        </authorList>
    </citation>
    <scope>NUCLEOTIDE SEQUENCE [LARGE SCALE GENOMIC DNA]</scope>
    <source>
        <strain evidence="7">AS27yjCOA_65</strain>
    </source>
</reference>
<dbReference type="PANTHER" id="PTHR30349:SF81">
    <property type="entry name" value="TYROSINE RECOMBINASE XERC"/>
    <property type="match status" value="1"/>
</dbReference>
<keyword evidence="2 4" id="KW-0238">DNA-binding</keyword>
<dbReference type="GO" id="GO:0015074">
    <property type="term" value="P:DNA integration"/>
    <property type="evidence" value="ECO:0007669"/>
    <property type="project" value="UniProtKB-KW"/>
</dbReference>
<sequence length="334" mass="38322">MIEPATSLSLKDIEKTPLHSVIEYYIHYYASGSSHTAKAKQLDLQHFLNFLQSLKGYSKVEKLKLADWDHASVQRFVEDSLNHGEAPTSVARRLATLKHMGRTLSERFPGFINPAREVKSPKLRALVPKALEPDEIKAIREKAQIRLKEKSSFNRLRNQVLFDFMLDTGLRADEVRLLKLSQIDPDLEWIQSVRTKGKQYRNVYITSSMRPRLKKYLEARSQQLKRFYAKLSNAQDKALPLFISTYNANASDPGSFLMGAKSIWRAINELSRGTGLHPHLLRHSYAIDLLKSTNDVRLVAQALGHSDVRITMRYTERAQEDIAKALEKARRRNP</sequence>
<dbReference type="Gene3D" id="1.10.443.10">
    <property type="entry name" value="Intergrase catalytic core"/>
    <property type="match status" value="1"/>
</dbReference>
<protein>
    <submittedName>
        <fullName evidence="7">Tyrosine-type recombinase/integrase</fullName>
    </submittedName>
</protein>
<dbReference type="Proteomes" id="UP000524246">
    <property type="component" value="Unassembled WGS sequence"/>
</dbReference>
<evidence type="ECO:0000313" key="7">
    <source>
        <dbReference type="EMBL" id="NMC62537.1"/>
    </source>
</evidence>
<dbReference type="InterPro" id="IPR050090">
    <property type="entry name" value="Tyrosine_recombinase_XerCD"/>
</dbReference>
<dbReference type="Pfam" id="PF00589">
    <property type="entry name" value="Phage_integrase"/>
    <property type="match status" value="1"/>
</dbReference>
<evidence type="ECO:0000256" key="3">
    <source>
        <dbReference type="ARBA" id="ARBA00023172"/>
    </source>
</evidence>
<dbReference type="InterPro" id="IPR004107">
    <property type="entry name" value="Integrase_SAM-like_N"/>
</dbReference>
<dbReference type="InterPro" id="IPR010998">
    <property type="entry name" value="Integrase_recombinase_N"/>
</dbReference>
<evidence type="ECO:0000259" key="5">
    <source>
        <dbReference type="PROSITE" id="PS51898"/>
    </source>
</evidence>
<dbReference type="GO" id="GO:0006310">
    <property type="term" value="P:DNA recombination"/>
    <property type="evidence" value="ECO:0007669"/>
    <property type="project" value="UniProtKB-KW"/>
</dbReference>
<dbReference type="CDD" id="cd00397">
    <property type="entry name" value="DNA_BRE_C"/>
    <property type="match status" value="1"/>
</dbReference>
<gene>
    <name evidence="7" type="ORF">GYA55_05145</name>
</gene>
<dbReference type="SUPFAM" id="SSF56349">
    <property type="entry name" value="DNA breaking-rejoining enzymes"/>
    <property type="match status" value="1"/>
</dbReference>
<organism evidence="7 8">
    <name type="scientific">SAR324 cluster bacterium</name>
    <dbReference type="NCBI Taxonomy" id="2024889"/>
    <lineage>
        <taxon>Bacteria</taxon>
        <taxon>Deltaproteobacteria</taxon>
        <taxon>SAR324 cluster</taxon>
    </lineage>
</organism>
<dbReference type="InterPro" id="IPR011010">
    <property type="entry name" value="DNA_brk_join_enz"/>
</dbReference>
<name>A0A7X9FQN3_9DELT</name>
<accession>A0A7X9FQN3</accession>
<dbReference type="InterPro" id="IPR013762">
    <property type="entry name" value="Integrase-like_cat_sf"/>
</dbReference>
<keyword evidence="3" id="KW-0233">DNA recombination</keyword>
<proteinExistence type="predicted"/>
<comment type="caution">
    <text evidence="7">The sequence shown here is derived from an EMBL/GenBank/DDBJ whole genome shotgun (WGS) entry which is preliminary data.</text>
</comment>
<dbReference type="AlphaFoldDB" id="A0A7X9FQN3"/>
<evidence type="ECO:0000256" key="4">
    <source>
        <dbReference type="PROSITE-ProRule" id="PRU01248"/>
    </source>
</evidence>
<evidence type="ECO:0000313" key="8">
    <source>
        <dbReference type="Proteomes" id="UP000524246"/>
    </source>
</evidence>